<evidence type="ECO:0000256" key="5">
    <source>
        <dbReference type="ARBA" id="ARBA00023157"/>
    </source>
</evidence>
<dbReference type="GO" id="GO:0030141">
    <property type="term" value="C:secretory granule"/>
    <property type="evidence" value="ECO:0007669"/>
    <property type="project" value="TreeGrafter"/>
</dbReference>
<keyword evidence="5" id="KW-1015">Disulfide bond</keyword>
<dbReference type="CTD" id="140683"/>
<dbReference type="PANTHER" id="PTHR47145">
    <property type="entry name" value="BPI FOLD-CONTAINING FAMILY A MEMBER 2"/>
    <property type="match status" value="1"/>
</dbReference>
<comment type="subcellular location">
    <subcellularLocation>
        <location evidence="1">Secreted</location>
    </subcellularLocation>
</comment>
<evidence type="ECO:0000256" key="2">
    <source>
        <dbReference type="ARBA" id="ARBA00009020"/>
    </source>
</evidence>
<keyword evidence="6" id="KW-0175">Coiled coil</keyword>
<reference evidence="10" key="1">
    <citation type="submission" date="2025-08" db="UniProtKB">
        <authorList>
            <consortium name="RefSeq"/>
        </authorList>
    </citation>
    <scope>IDENTIFICATION</scope>
</reference>
<dbReference type="Gene3D" id="3.15.10.10">
    <property type="entry name" value="Bactericidal permeability-increasing protein, domain 1"/>
    <property type="match status" value="1"/>
</dbReference>
<dbReference type="PANTHER" id="PTHR47145:SF1">
    <property type="entry name" value="BPI FOLD-CONTAINING FAMILY A MEMBER 2"/>
    <property type="match status" value="1"/>
</dbReference>
<proteinExistence type="inferred from homology"/>
<comment type="similarity">
    <text evidence="2">Belongs to the BPI/LBP/Plunc superfamily. Plunc family.</text>
</comment>
<dbReference type="RefSeq" id="XP_007932914.1">
    <property type="nucleotide sequence ID" value="XM_007934723.1"/>
</dbReference>
<evidence type="ECO:0000313" key="9">
    <source>
        <dbReference type="Proteomes" id="UP000694850"/>
    </source>
</evidence>
<evidence type="ECO:0000256" key="3">
    <source>
        <dbReference type="ARBA" id="ARBA00022525"/>
    </source>
</evidence>
<feature type="coiled-coil region" evidence="6">
    <location>
        <begin position="43"/>
        <end position="86"/>
    </location>
</feature>
<protein>
    <submittedName>
        <fullName evidence="10">BPI fold-containing family A member 2</fullName>
    </submittedName>
</protein>
<dbReference type="Proteomes" id="UP000694850">
    <property type="component" value="Unplaced"/>
</dbReference>
<dbReference type="GO" id="GO:0001530">
    <property type="term" value="F:lipopolysaccharide binding"/>
    <property type="evidence" value="ECO:0007669"/>
    <property type="project" value="TreeGrafter"/>
</dbReference>
<evidence type="ECO:0000256" key="1">
    <source>
        <dbReference type="ARBA" id="ARBA00004613"/>
    </source>
</evidence>
<dbReference type="InterPro" id="IPR017942">
    <property type="entry name" value="Lipid-bd_serum_glycop_N"/>
</dbReference>
<evidence type="ECO:0000256" key="6">
    <source>
        <dbReference type="SAM" id="Coils"/>
    </source>
</evidence>
<gene>
    <name evidence="10" type="primary">BPIFA2</name>
</gene>
<evidence type="ECO:0000259" key="8">
    <source>
        <dbReference type="Pfam" id="PF01273"/>
    </source>
</evidence>
<dbReference type="GO" id="GO:0070062">
    <property type="term" value="C:extracellular exosome"/>
    <property type="evidence" value="ECO:0007669"/>
    <property type="project" value="TreeGrafter"/>
</dbReference>
<keyword evidence="4 7" id="KW-0732">Signal</keyword>
<evidence type="ECO:0000313" key="10">
    <source>
        <dbReference type="RefSeq" id="XP_007932914.1"/>
    </source>
</evidence>
<organism evidence="9 10">
    <name type="scientific">Orycteropus afer afer</name>
    <dbReference type="NCBI Taxonomy" id="1230840"/>
    <lineage>
        <taxon>Eukaryota</taxon>
        <taxon>Metazoa</taxon>
        <taxon>Chordata</taxon>
        <taxon>Craniata</taxon>
        <taxon>Vertebrata</taxon>
        <taxon>Euteleostomi</taxon>
        <taxon>Mammalia</taxon>
        <taxon>Eutheria</taxon>
        <taxon>Afrotheria</taxon>
        <taxon>Tubulidentata</taxon>
        <taxon>Orycteropodidae</taxon>
        <taxon>Orycteropus</taxon>
    </lineage>
</organism>
<name>A0A8B6ZBA0_ORYAF</name>
<dbReference type="AlphaFoldDB" id="A0A8B6ZBA0"/>
<evidence type="ECO:0000256" key="7">
    <source>
        <dbReference type="SAM" id="SignalP"/>
    </source>
</evidence>
<feature type="chain" id="PRO_5034113649" evidence="7">
    <location>
        <begin position="20"/>
        <end position="233"/>
    </location>
</feature>
<accession>A0A8B6ZBA0</accession>
<keyword evidence="9" id="KW-1185">Reference proteome</keyword>
<dbReference type="InterPro" id="IPR052507">
    <property type="entry name" value="BPI_fold-antibacterial"/>
</dbReference>
<keyword evidence="3" id="KW-0964">Secreted</keyword>
<dbReference type="Pfam" id="PF01273">
    <property type="entry name" value="LBP_BPI_CETP"/>
    <property type="match status" value="1"/>
</dbReference>
<evidence type="ECO:0000256" key="4">
    <source>
        <dbReference type="ARBA" id="ARBA00022729"/>
    </source>
</evidence>
<feature type="signal peptide" evidence="7">
    <location>
        <begin position="1"/>
        <end position="19"/>
    </location>
</feature>
<sequence>MFRLWKLVLLCGLLTGTSASLLGDLGNDLNILDKLKPLFDKGLETVENQIEKLKAKIEALPDSTVWQEVEKKYQEAEKLLNNAISDLIPSTKPLGLKIGGSRVVNFQPELTPDGKGLKLRFPITANVTLALPIIGNVINLQASLDLLTEVNIETNNKTGLPLVVLGECTSDPASIQLTILDRESTFINRIVDTLSNFLDKTVSFLVQKEVSLPLLGTQSQAWLGEAVDRLLVT</sequence>
<dbReference type="SUPFAM" id="SSF55394">
    <property type="entry name" value="Bactericidal permeability-increasing protein, BPI"/>
    <property type="match status" value="1"/>
</dbReference>
<dbReference type="OrthoDB" id="9838142at2759"/>
<feature type="domain" description="Lipid-binding serum glycoprotein N-terminal" evidence="8">
    <location>
        <begin position="91"/>
        <end position="211"/>
    </location>
</feature>
<dbReference type="GeneID" id="103191845"/>
<dbReference type="InterPro" id="IPR017943">
    <property type="entry name" value="Bactericidal_perm-incr_a/b_dom"/>
</dbReference>